<keyword evidence="3" id="KW-0227">DNA damage</keyword>
<keyword evidence="8" id="KW-0511">Multifunctional enzyme</keyword>
<evidence type="ECO:0000256" key="3">
    <source>
        <dbReference type="ARBA" id="ARBA00022763"/>
    </source>
</evidence>
<keyword evidence="9" id="KW-0326">Glycosidase</keyword>
<dbReference type="GO" id="GO:0034039">
    <property type="term" value="F:8-oxo-7,8-dihydroguanine DNA N-glycosylase activity"/>
    <property type="evidence" value="ECO:0007669"/>
    <property type="project" value="TreeGrafter"/>
</dbReference>
<evidence type="ECO:0000256" key="8">
    <source>
        <dbReference type="ARBA" id="ARBA00023268"/>
    </source>
</evidence>
<evidence type="ECO:0000256" key="6">
    <source>
        <dbReference type="ARBA" id="ARBA00023204"/>
    </source>
</evidence>
<dbReference type="CDD" id="cd08773">
    <property type="entry name" value="FpgNei_N"/>
    <property type="match status" value="1"/>
</dbReference>
<protein>
    <recommendedName>
        <fullName evidence="10">Formamidopyrimidine-DNA glycosylase catalytic domain-containing protein</fullName>
    </recommendedName>
</protein>
<dbReference type="Gene3D" id="1.10.8.50">
    <property type="match status" value="1"/>
</dbReference>
<dbReference type="PANTHER" id="PTHR22993">
    <property type="entry name" value="FORMAMIDOPYRIMIDINE-DNA GLYCOSYLASE"/>
    <property type="match status" value="1"/>
</dbReference>
<dbReference type="Pfam" id="PF01149">
    <property type="entry name" value="Fapy_DNA_glyco"/>
    <property type="match status" value="1"/>
</dbReference>
<dbReference type="Pfam" id="PF06831">
    <property type="entry name" value="H2TH"/>
    <property type="match status" value="1"/>
</dbReference>
<dbReference type="SMART" id="SM00898">
    <property type="entry name" value="Fapy_DNA_glyco"/>
    <property type="match status" value="1"/>
</dbReference>
<evidence type="ECO:0000256" key="5">
    <source>
        <dbReference type="ARBA" id="ARBA00023125"/>
    </source>
</evidence>
<keyword evidence="4" id="KW-0378">Hydrolase</keyword>
<dbReference type="InterPro" id="IPR010979">
    <property type="entry name" value="Ribosomal_uS13-like_H2TH"/>
</dbReference>
<dbReference type="EMBL" id="PFBD01000025">
    <property type="protein sequence ID" value="PIR86804.1"/>
    <property type="molecule type" value="Genomic_DNA"/>
</dbReference>
<dbReference type="GO" id="GO:0008270">
    <property type="term" value="F:zinc ion binding"/>
    <property type="evidence" value="ECO:0007669"/>
    <property type="project" value="InterPro"/>
</dbReference>
<evidence type="ECO:0000259" key="10">
    <source>
        <dbReference type="PROSITE" id="PS51068"/>
    </source>
</evidence>
<dbReference type="GO" id="GO:0003906">
    <property type="term" value="F:DNA-(apurinic or apyrimidinic site) endonuclease activity"/>
    <property type="evidence" value="ECO:0007669"/>
    <property type="project" value="InterPro"/>
</dbReference>
<comment type="similarity">
    <text evidence="2">Belongs to the FPG family.</text>
</comment>
<gene>
    <name evidence="11" type="ORF">COU11_03815</name>
</gene>
<accession>A0A2H0UK74</accession>
<evidence type="ECO:0000256" key="2">
    <source>
        <dbReference type="ARBA" id="ARBA00009409"/>
    </source>
</evidence>
<comment type="catalytic activity">
    <reaction evidence="1">
        <text>Hydrolysis of DNA containing ring-opened 7-methylguanine residues, releasing 2,6-diamino-4-hydroxy-5-(N-methyl)formamidopyrimidine.</text>
        <dbReference type="EC" id="3.2.2.23"/>
    </reaction>
</comment>
<proteinExistence type="inferred from homology"/>
<dbReference type="AlphaFoldDB" id="A0A2H0UK74"/>
<dbReference type="Gene3D" id="3.20.190.10">
    <property type="entry name" value="MutM-like, N-terminal"/>
    <property type="match status" value="1"/>
</dbReference>
<keyword evidence="6" id="KW-0234">DNA repair</keyword>
<comment type="caution">
    <text evidence="11">The sequence shown here is derived from an EMBL/GenBank/DDBJ whole genome shotgun (WGS) entry which is preliminary data.</text>
</comment>
<evidence type="ECO:0000256" key="7">
    <source>
        <dbReference type="ARBA" id="ARBA00023239"/>
    </source>
</evidence>
<dbReference type="InterPro" id="IPR015886">
    <property type="entry name" value="H2TH_FPG"/>
</dbReference>
<dbReference type="GO" id="GO:0016829">
    <property type="term" value="F:lyase activity"/>
    <property type="evidence" value="ECO:0007669"/>
    <property type="project" value="UniProtKB-KW"/>
</dbReference>
<dbReference type="InterPro" id="IPR035937">
    <property type="entry name" value="FPG_N"/>
</dbReference>
<dbReference type="Proteomes" id="UP000229526">
    <property type="component" value="Unassembled WGS sequence"/>
</dbReference>
<evidence type="ECO:0000313" key="11">
    <source>
        <dbReference type="EMBL" id="PIR86804.1"/>
    </source>
</evidence>
<keyword evidence="7" id="KW-0456">Lyase</keyword>
<evidence type="ECO:0000313" key="12">
    <source>
        <dbReference type="Proteomes" id="UP000229526"/>
    </source>
</evidence>
<sequence length="228" mass="25753">MPELPEVTYFEQYVKRTILNQKISAVECLHASSLRGVSAKRLKSELVGATIRDATRRGKFLILETDANRHKLVLHFGATGWLSYGKVVKRDEEVSKYAVFILYMKDNEYELRVLSKRKLGKVYWVENVDSIATLAKMGPEPLALSRAEFFKLLDGKKRKQVGSFLADQKDLAGIGNEYATKILVAAELNGDVPIGNLTEKQRQRLFDQVQSVLQEAIEHVAAQKKRAS</sequence>
<dbReference type="SUPFAM" id="SSF46946">
    <property type="entry name" value="S13-like H2TH domain"/>
    <property type="match status" value="1"/>
</dbReference>
<dbReference type="PANTHER" id="PTHR22993:SF9">
    <property type="entry name" value="FORMAMIDOPYRIMIDINE-DNA GLYCOSYLASE"/>
    <property type="match status" value="1"/>
</dbReference>
<feature type="domain" description="Formamidopyrimidine-DNA glycosylase catalytic" evidence="10">
    <location>
        <begin position="2"/>
        <end position="120"/>
    </location>
</feature>
<evidence type="ECO:0000256" key="4">
    <source>
        <dbReference type="ARBA" id="ARBA00022801"/>
    </source>
</evidence>
<dbReference type="SMART" id="SM01232">
    <property type="entry name" value="H2TH"/>
    <property type="match status" value="1"/>
</dbReference>
<reference evidence="12" key="1">
    <citation type="submission" date="2017-09" db="EMBL/GenBank/DDBJ databases">
        <title>Depth-based differentiation of microbial function through sediment-hosted aquifers and enrichment of novel symbionts in the deep terrestrial subsurface.</title>
        <authorList>
            <person name="Probst A.J."/>
            <person name="Ladd B."/>
            <person name="Jarett J.K."/>
            <person name="Geller-Mcgrath D.E."/>
            <person name="Sieber C.M.K."/>
            <person name="Emerson J.B."/>
            <person name="Anantharaman K."/>
            <person name="Thomas B.C."/>
            <person name="Malmstrom R."/>
            <person name="Stieglmeier M."/>
            <person name="Klingl A."/>
            <person name="Woyke T."/>
            <person name="Ryan C.M."/>
            <person name="Banfield J.F."/>
        </authorList>
    </citation>
    <scope>NUCLEOTIDE SEQUENCE [LARGE SCALE GENOMIC DNA]</scope>
</reference>
<keyword evidence="5" id="KW-0238">DNA-binding</keyword>
<dbReference type="SUPFAM" id="SSF81624">
    <property type="entry name" value="N-terminal domain of MutM-like DNA repair proteins"/>
    <property type="match status" value="1"/>
</dbReference>
<dbReference type="PROSITE" id="PS51068">
    <property type="entry name" value="FPG_CAT"/>
    <property type="match status" value="1"/>
</dbReference>
<organism evidence="11 12">
    <name type="scientific">Candidatus Harrisonbacteria bacterium CG10_big_fil_rev_8_21_14_0_10_49_15</name>
    <dbReference type="NCBI Taxonomy" id="1974587"/>
    <lineage>
        <taxon>Bacteria</taxon>
        <taxon>Candidatus Harrisoniibacteriota</taxon>
    </lineage>
</organism>
<name>A0A2H0UK74_9BACT</name>
<dbReference type="GO" id="GO:0006284">
    <property type="term" value="P:base-excision repair"/>
    <property type="evidence" value="ECO:0007669"/>
    <property type="project" value="InterPro"/>
</dbReference>
<evidence type="ECO:0000256" key="1">
    <source>
        <dbReference type="ARBA" id="ARBA00001668"/>
    </source>
</evidence>
<evidence type="ECO:0000256" key="9">
    <source>
        <dbReference type="ARBA" id="ARBA00023295"/>
    </source>
</evidence>
<dbReference type="GO" id="GO:0003684">
    <property type="term" value="F:damaged DNA binding"/>
    <property type="evidence" value="ECO:0007669"/>
    <property type="project" value="InterPro"/>
</dbReference>
<dbReference type="InterPro" id="IPR012319">
    <property type="entry name" value="FPG_cat"/>
</dbReference>